<dbReference type="EMBL" id="JAQOSK010000020">
    <property type="protein sequence ID" value="MDC2960236.1"/>
    <property type="molecule type" value="Genomic_DNA"/>
</dbReference>
<proteinExistence type="predicted"/>
<dbReference type="RefSeq" id="WP_200701084.1">
    <property type="nucleotide sequence ID" value="NZ_JAQOSK010000020.1"/>
</dbReference>
<sequence>MTDRDDGQSAQAHEDRGDETRSGEGAGVMEDEPSVREAIDDDTSAAAFAVHDAEDRGPLAPEFREPPEGSE</sequence>
<evidence type="ECO:0000256" key="1">
    <source>
        <dbReference type="SAM" id="MobiDB-lite"/>
    </source>
</evidence>
<evidence type="ECO:0000313" key="2">
    <source>
        <dbReference type="EMBL" id="MDC2960236.1"/>
    </source>
</evidence>
<feature type="region of interest" description="Disordered" evidence="1">
    <location>
        <begin position="1"/>
        <end position="71"/>
    </location>
</feature>
<gene>
    <name evidence="2" type="ORF">PO587_37990</name>
</gene>
<evidence type="ECO:0000313" key="3">
    <source>
        <dbReference type="Proteomes" id="UP001221328"/>
    </source>
</evidence>
<accession>A0ABT5G6J9</accession>
<comment type="caution">
    <text evidence="2">The sequence shown here is derived from an EMBL/GenBank/DDBJ whole genome shotgun (WGS) entry which is preliminary data.</text>
</comment>
<protein>
    <submittedName>
        <fullName evidence="2">Uncharacterized protein</fullName>
    </submittedName>
</protein>
<feature type="compositionally biased region" description="Basic and acidic residues" evidence="1">
    <location>
        <begin position="1"/>
        <end position="22"/>
    </location>
</feature>
<keyword evidence="3" id="KW-1185">Reference proteome</keyword>
<feature type="compositionally biased region" description="Basic and acidic residues" evidence="1">
    <location>
        <begin position="51"/>
        <end position="71"/>
    </location>
</feature>
<organism evidence="2 3">
    <name type="scientific">Streptomyces gilvifuscus</name>
    <dbReference type="NCBI Taxonomy" id="1550617"/>
    <lineage>
        <taxon>Bacteria</taxon>
        <taxon>Bacillati</taxon>
        <taxon>Actinomycetota</taxon>
        <taxon>Actinomycetes</taxon>
        <taxon>Kitasatosporales</taxon>
        <taxon>Streptomycetaceae</taxon>
        <taxon>Streptomyces</taxon>
    </lineage>
</organism>
<reference evidence="2 3" key="1">
    <citation type="journal article" date="2015" name="Int. J. Syst. Evol. Microbiol.">
        <title>Streptomyces gilvifuscus sp. nov., an actinomycete that produces antibacterial compounds isolated from soil.</title>
        <authorList>
            <person name="Nguyen T.M."/>
            <person name="Kim J."/>
        </authorList>
    </citation>
    <scope>NUCLEOTIDE SEQUENCE [LARGE SCALE GENOMIC DNA]</scope>
    <source>
        <strain evidence="2 3">T113</strain>
    </source>
</reference>
<dbReference type="Proteomes" id="UP001221328">
    <property type="component" value="Unassembled WGS sequence"/>
</dbReference>
<name>A0ABT5G6J9_9ACTN</name>